<dbReference type="EMBL" id="LXIE01000001">
    <property type="protein sequence ID" value="OAD92704.1"/>
    <property type="molecule type" value="Genomic_DNA"/>
</dbReference>
<dbReference type="OrthoDB" id="9795032at2"/>
<reference evidence="2 3" key="1">
    <citation type="submission" date="2016-05" db="EMBL/GenBank/DDBJ databases">
        <title>Genome sequencing of Vitellibacter soesokkakensis RSSK-12.</title>
        <authorList>
            <person name="Thevarajoo S."/>
            <person name="Selvaratnam C."/>
            <person name="Goh K.M."/>
            <person name="Chan K.-G."/>
            <person name="Chong C.S."/>
        </authorList>
    </citation>
    <scope>NUCLEOTIDE SEQUENCE [LARGE SCALE GENOMIC DNA]</scope>
    <source>
        <strain evidence="2 3">RSSK-12</strain>
    </source>
</reference>
<keyword evidence="3" id="KW-1185">Reference proteome</keyword>
<proteinExistence type="predicted"/>
<protein>
    <submittedName>
        <fullName evidence="2">(4Fe-4S)-binding protein</fullName>
    </submittedName>
</protein>
<dbReference type="Proteomes" id="UP000077552">
    <property type="component" value="Unassembled WGS sequence"/>
</dbReference>
<organism evidence="2 3">
    <name type="scientific">Aequorivita soesokkakensis</name>
    <dbReference type="NCBI Taxonomy" id="1385699"/>
    <lineage>
        <taxon>Bacteria</taxon>
        <taxon>Pseudomonadati</taxon>
        <taxon>Bacteroidota</taxon>
        <taxon>Flavobacteriia</taxon>
        <taxon>Flavobacteriales</taxon>
        <taxon>Flavobacteriaceae</taxon>
        <taxon>Aequorivita</taxon>
    </lineage>
</organism>
<sequence length="82" mass="9041">METYKNVYSNGEVIVTYEPSRCIHAEACAKGLSSVFKTSVIPWIDLEGASTKKIISQVKKCPSGALACTPVKKREFVKDFVI</sequence>
<gene>
    <name evidence="2" type="ORF">A7A78_01995</name>
</gene>
<feature type="domain" description="Divergent 4Fe-4S mono-cluster" evidence="1">
    <location>
        <begin position="8"/>
        <end position="67"/>
    </location>
</feature>
<dbReference type="STRING" id="1385699.A7A78_01995"/>
<name>A0A1A9LIG8_9FLAO</name>
<dbReference type="Pfam" id="PF06902">
    <property type="entry name" value="Fer4_19"/>
    <property type="match status" value="1"/>
</dbReference>
<dbReference type="RefSeq" id="WP_068760722.1">
    <property type="nucleotide sequence ID" value="NZ_LXIE01000001.1"/>
</dbReference>
<evidence type="ECO:0000313" key="3">
    <source>
        <dbReference type="Proteomes" id="UP000077552"/>
    </source>
</evidence>
<evidence type="ECO:0000259" key="1">
    <source>
        <dbReference type="Pfam" id="PF06902"/>
    </source>
</evidence>
<evidence type="ECO:0000313" key="2">
    <source>
        <dbReference type="EMBL" id="OAD92704.1"/>
    </source>
</evidence>
<dbReference type="InterPro" id="IPR010693">
    <property type="entry name" value="Divergent_4Fe-4S_mono-cluster"/>
</dbReference>
<accession>A0A1A9LIG8</accession>
<dbReference type="AlphaFoldDB" id="A0A1A9LIG8"/>
<comment type="caution">
    <text evidence="2">The sequence shown here is derived from an EMBL/GenBank/DDBJ whole genome shotgun (WGS) entry which is preliminary data.</text>
</comment>